<proteinExistence type="inferred from homology"/>
<reference evidence="5" key="1">
    <citation type="submission" date="2017-02" db="EMBL/GenBank/DDBJ databases">
        <authorList>
            <person name="Varghese N."/>
            <person name="Submissions S."/>
        </authorList>
    </citation>
    <scope>NUCLEOTIDE SEQUENCE [LARGE SCALE GENOMIC DNA]</scope>
    <source>
        <strain evidence="5">UM2</strain>
    </source>
</reference>
<dbReference type="Pfam" id="PF07859">
    <property type="entry name" value="Abhydrolase_3"/>
    <property type="match status" value="1"/>
</dbReference>
<dbReference type="InterPro" id="IPR029058">
    <property type="entry name" value="AB_hydrolase_fold"/>
</dbReference>
<evidence type="ECO:0000256" key="2">
    <source>
        <dbReference type="ARBA" id="ARBA00022801"/>
    </source>
</evidence>
<organism evidence="4 5">
    <name type="scientific">Rhizorhabdus histidinilytica</name>
    <dbReference type="NCBI Taxonomy" id="439228"/>
    <lineage>
        <taxon>Bacteria</taxon>
        <taxon>Pseudomonadati</taxon>
        <taxon>Pseudomonadota</taxon>
        <taxon>Alphaproteobacteria</taxon>
        <taxon>Sphingomonadales</taxon>
        <taxon>Sphingomonadaceae</taxon>
        <taxon>Rhizorhabdus</taxon>
    </lineage>
</organism>
<dbReference type="PANTHER" id="PTHR48081:SF8">
    <property type="entry name" value="ALPHA_BETA HYDROLASE FOLD-3 DOMAIN-CONTAINING PROTEIN-RELATED"/>
    <property type="match status" value="1"/>
</dbReference>
<dbReference type="Proteomes" id="UP000189818">
    <property type="component" value="Unassembled WGS sequence"/>
</dbReference>
<comment type="similarity">
    <text evidence="1">Belongs to the 'GDXG' lipolytic enzyme family.</text>
</comment>
<dbReference type="InterPro" id="IPR013094">
    <property type="entry name" value="AB_hydrolase_3"/>
</dbReference>
<accession>A0A1T5G9N9</accession>
<dbReference type="AlphaFoldDB" id="A0A1T5G9N9"/>
<protein>
    <submittedName>
        <fullName evidence="4">Acetyl esterase</fullName>
    </submittedName>
</protein>
<dbReference type="RefSeq" id="WP_176152670.1">
    <property type="nucleotide sequence ID" value="NZ_FUYM01000013.1"/>
</dbReference>
<feature type="domain" description="Alpha/beta hydrolase fold-3" evidence="3">
    <location>
        <begin position="81"/>
        <end position="287"/>
    </location>
</feature>
<keyword evidence="5" id="KW-1185">Reference proteome</keyword>
<dbReference type="GO" id="GO:0016787">
    <property type="term" value="F:hydrolase activity"/>
    <property type="evidence" value="ECO:0007669"/>
    <property type="project" value="UniProtKB-KW"/>
</dbReference>
<dbReference type="Gene3D" id="3.40.50.1820">
    <property type="entry name" value="alpha/beta hydrolase"/>
    <property type="match status" value="1"/>
</dbReference>
<evidence type="ECO:0000256" key="1">
    <source>
        <dbReference type="ARBA" id="ARBA00010515"/>
    </source>
</evidence>
<sequence>MAVDPQIQPLLDRANAAGPPDFGRLTAADMRAGINAMLASFNAGRPPVEGVETRDMELRAAPPLAGRIYRPAAGERPSAALVFFHGGGWVVGDIESHDVFCRRIATLVGCAVVSVDYRLAPENPFPAAPEDAVAALEAVRARAEELGLDPRRLAVGGDSAGGALAAVAAQAAAKAGVGLAGQLLICPATDLASPPPPGGSRERLGSGYLLTDAEIRWYADQYLPAGIDRTDPRASPMFGNLAGLAPAIVATAGYDPVRDDGIGYAEALAHAGTPVEHLHFPTLVHGFNLLDAISVEADRAVRAMAGALGRLVA</sequence>
<dbReference type="InterPro" id="IPR050300">
    <property type="entry name" value="GDXG_lipolytic_enzyme"/>
</dbReference>
<evidence type="ECO:0000259" key="3">
    <source>
        <dbReference type="Pfam" id="PF07859"/>
    </source>
</evidence>
<dbReference type="SUPFAM" id="SSF53474">
    <property type="entry name" value="alpha/beta-Hydrolases"/>
    <property type="match status" value="1"/>
</dbReference>
<dbReference type="EMBL" id="FUYM01000013">
    <property type="protein sequence ID" value="SKC05213.1"/>
    <property type="molecule type" value="Genomic_DNA"/>
</dbReference>
<dbReference type="PANTHER" id="PTHR48081">
    <property type="entry name" value="AB HYDROLASE SUPERFAMILY PROTEIN C4A8.06C"/>
    <property type="match status" value="1"/>
</dbReference>
<evidence type="ECO:0000313" key="4">
    <source>
        <dbReference type="EMBL" id="SKC05213.1"/>
    </source>
</evidence>
<gene>
    <name evidence="4" type="ORF">SAMN06295920_11315</name>
</gene>
<dbReference type="InterPro" id="IPR002168">
    <property type="entry name" value="Lipase_GDXG_HIS_AS"/>
</dbReference>
<name>A0A1T5G9N9_9SPHN</name>
<dbReference type="STRING" id="439228.SAMN06295920_11315"/>
<evidence type="ECO:0000313" key="5">
    <source>
        <dbReference type="Proteomes" id="UP000189818"/>
    </source>
</evidence>
<dbReference type="PROSITE" id="PS01173">
    <property type="entry name" value="LIPASE_GDXG_HIS"/>
    <property type="match status" value="1"/>
</dbReference>
<keyword evidence="2" id="KW-0378">Hydrolase</keyword>